<evidence type="ECO:0000259" key="5">
    <source>
        <dbReference type="Pfam" id="PF00884"/>
    </source>
</evidence>
<dbReference type="GO" id="GO:0046872">
    <property type="term" value="F:metal ion binding"/>
    <property type="evidence" value="ECO:0007669"/>
    <property type="project" value="UniProtKB-KW"/>
</dbReference>
<dbReference type="PROSITE" id="PS00149">
    <property type="entry name" value="SULFATASE_2"/>
    <property type="match status" value="1"/>
</dbReference>
<feature type="domain" description="Sulfatase N-terminal" evidence="5">
    <location>
        <begin position="27"/>
        <end position="381"/>
    </location>
</feature>
<evidence type="ECO:0000313" key="6">
    <source>
        <dbReference type="EMBL" id="RIH67115.1"/>
    </source>
</evidence>
<evidence type="ECO:0000256" key="3">
    <source>
        <dbReference type="ARBA" id="ARBA00022801"/>
    </source>
</evidence>
<evidence type="ECO:0000256" key="2">
    <source>
        <dbReference type="ARBA" id="ARBA00022723"/>
    </source>
</evidence>
<evidence type="ECO:0000256" key="1">
    <source>
        <dbReference type="ARBA" id="ARBA00008779"/>
    </source>
</evidence>
<sequence>MRQLKFIILLLLLFFDIVSNAENKRFPNIVYILADDLGYGDVSCLNEDSKLHTPNIDKLASEGILFTDVHTSSSVCTPTRYGILTGRYNWRSRLKKGVLSGYSKSLIEQDRLTVAELLKEKGYLTAYIGKWHLGWDWHFKGGVTEDINSLKSTPEVDFSKPIENGPMSHGFDYSYGFCGSLDMPPYVYVENGVPTMVPTKTTVSVDDKGFWREGLTSDDFNHAGVLQHVTDKAVRYIEEQAGKTSPFFLYLPLPAPHTPILPSSEFIGKSNTNFYGDFVLQVDDVVGQVIGALEKNGLKGNTLIFFTSDNGCSPKANFNELARVGHDPSYIFRGHKADIYEGGHRVPFIVACPSIFKGGRISNEVICTTDFMATCAELVGYAIPDDIAEDSYSMVPVLKGERLNNPLREATVHHSIYGEFAIRQGKWKLIMCPGSGGWSDPKPGKESEGFPDVQLYDLESDPGEENNLQTQFPGKLKELKQLLSSYIINGRSTPGEKQNNESAGGWDQIHWIDLSDKN</sequence>
<dbReference type="Proteomes" id="UP000266441">
    <property type="component" value="Unassembled WGS sequence"/>
</dbReference>
<dbReference type="PANTHER" id="PTHR42693:SF53">
    <property type="entry name" value="ENDO-4-O-SULFATASE"/>
    <property type="match status" value="1"/>
</dbReference>
<dbReference type="RefSeq" id="WP_119348139.1">
    <property type="nucleotide sequence ID" value="NZ_QWET01000001.1"/>
</dbReference>
<gene>
    <name evidence="6" type="ORF">D1164_01410</name>
</gene>
<keyword evidence="2" id="KW-0479">Metal-binding</keyword>
<dbReference type="InterPro" id="IPR024607">
    <property type="entry name" value="Sulfatase_CS"/>
</dbReference>
<organism evidence="6 7">
    <name type="scientific">Mariniphaga sediminis</name>
    <dbReference type="NCBI Taxonomy" id="1628158"/>
    <lineage>
        <taxon>Bacteria</taxon>
        <taxon>Pseudomonadati</taxon>
        <taxon>Bacteroidota</taxon>
        <taxon>Bacteroidia</taxon>
        <taxon>Marinilabiliales</taxon>
        <taxon>Prolixibacteraceae</taxon>
        <taxon>Mariniphaga</taxon>
    </lineage>
</organism>
<evidence type="ECO:0000313" key="7">
    <source>
        <dbReference type="Proteomes" id="UP000266441"/>
    </source>
</evidence>
<dbReference type="SUPFAM" id="SSF53649">
    <property type="entry name" value="Alkaline phosphatase-like"/>
    <property type="match status" value="1"/>
</dbReference>
<accession>A0A399D5D6</accession>
<dbReference type="OrthoDB" id="9765065at2"/>
<evidence type="ECO:0000256" key="4">
    <source>
        <dbReference type="ARBA" id="ARBA00022837"/>
    </source>
</evidence>
<dbReference type="PROSITE" id="PS00523">
    <property type="entry name" value="SULFATASE_1"/>
    <property type="match status" value="1"/>
</dbReference>
<reference evidence="6 7" key="1">
    <citation type="journal article" date="2015" name="Int. J. Syst. Evol. Microbiol.">
        <title>Mariniphaga sediminis sp. nov., isolated from coastal sediment.</title>
        <authorList>
            <person name="Wang F.Q."/>
            <person name="Shen Q.Y."/>
            <person name="Chen G.J."/>
            <person name="Du Z.J."/>
        </authorList>
    </citation>
    <scope>NUCLEOTIDE SEQUENCE [LARGE SCALE GENOMIC DNA]</scope>
    <source>
        <strain evidence="6 7">SY21</strain>
    </source>
</reference>
<dbReference type="InterPro" id="IPR050738">
    <property type="entry name" value="Sulfatase"/>
</dbReference>
<comment type="caution">
    <text evidence="6">The sequence shown here is derived from an EMBL/GenBank/DDBJ whole genome shotgun (WGS) entry which is preliminary data.</text>
</comment>
<dbReference type="EMBL" id="QWET01000001">
    <property type="protein sequence ID" value="RIH67115.1"/>
    <property type="molecule type" value="Genomic_DNA"/>
</dbReference>
<keyword evidence="3" id="KW-0378">Hydrolase</keyword>
<dbReference type="PANTHER" id="PTHR42693">
    <property type="entry name" value="ARYLSULFATASE FAMILY MEMBER"/>
    <property type="match status" value="1"/>
</dbReference>
<dbReference type="Gene3D" id="3.40.720.10">
    <property type="entry name" value="Alkaline Phosphatase, subunit A"/>
    <property type="match status" value="1"/>
</dbReference>
<dbReference type="CDD" id="cd16143">
    <property type="entry name" value="ARS_like"/>
    <property type="match status" value="1"/>
</dbReference>
<dbReference type="Pfam" id="PF00884">
    <property type="entry name" value="Sulfatase"/>
    <property type="match status" value="1"/>
</dbReference>
<dbReference type="GO" id="GO:0004065">
    <property type="term" value="F:arylsulfatase activity"/>
    <property type="evidence" value="ECO:0007669"/>
    <property type="project" value="TreeGrafter"/>
</dbReference>
<protein>
    <submittedName>
        <fullName evidence="6">Arylsulfatase</fullName>
    </submittedName>
</protein>
<dbReference type="InterPro" id="IPR017850">
    <property type="entry name" value="Alkaline_phosphatase_core_sf"/>
</dbReference>
<keyword evidence="4" id="KW-0106">Calcium</keyword>
<keyword evidence="7" id="KW-1185">Reference proteome</keyword>
<comment type="similarity">
    <text evidence="1">Belongs to the sulfatase family.</text>
</comment>
<dbReference type="Gene3D" id="3.30.1120.10">
    <property type="match status" value="1"/>
</dbReference>
<proteinExistence type="inferred from homology"/>
<dbReference type="AlphaFoldDB" id="A0A399D5D6"/>
<name>A0A399D5D6_9BACT</name>
<dbReference type="InterPro" id="IPR000917">
    <property type="entry name" value="Sulfatase_N"/>
</dbReference>